<keyword evidence="1" id="KW-0472">Membrane</keyword>
<comment type="caution">
    <text evidence="2">The sequence shown here is derived from an EMBL/GenBank/DDBJ whole genome shotgun (WGS) entry which is preliminary data.</text>
</comment>
<dbReference type="Proteomes" id="UP001597478">
    <property type="component" value="Unassembled WGS sequence"/>
</dbReference>
<protein>
    <submittedName>
        <fullName evidence="2">Uncharacterized protein</fullName>
    </submittedName>
</protein>
<reference evidence="3" key="1">
    <citation type="journal article" date="2019" name="Int. J. Syst. Evol. Microbiol.">
        <title>The Global Catalogue of Microorganisms (GCM) 10K type strain sequencing project: providing services to taxonomists for standard genome sequencing and annotation.</title>
        <authorList>
            <consortium name="The Broad Institute Genomics Platform"/>
            <consortium name="The Broad Institute Genome Sequencing Center for Infectious Disease"/>
            <person name="Wu L."/>
            <person name="Ma J."/>
        </authorList>
    </citation>
    <scope>NUCLEOTIDE SEQUENCE [LARGE SCALE GENOMIC DNA]</scope>
    <source>
        <strain evidence="3">IBRC-M 10906</strain>
    </source>
</reference>
<keyword evidence="1" id="KW-0812">Transmembrane</keyword>
<keyword evidence="3" id="KW-1185">Reference proteome</keyword>
<evidence type="ECO:0000256" key="1">
    <source>
        <dbReference type="SAM" id="Phobius"/>
    </source>
</evidence>
<evidence type="ECO:0000313" key="2">
    <source>
        <dbReference type="EMBL" id="MFD2800170.1"/>
    </source>
</evidence>
<accession>A0ABW5WCS8</accession>
<evidence type="ECO:0000313" key="3">
    <source>
        <dbReference type="Proteomes" id="UP001597478"/>
    </source>
</evidence>
<feature type="transmembrane region" description="Helical" evidence="1">
    <location>
        <begin position="6"/>
        <end position="25"/>
    </location>
</feature>
<keyword evidence="1" id="KW-1133">Transmembrane helix</keyword>
<gene>
    <name evidence="2" type="ORF">ACFS2C_12280</name>
</gene>
<organism evidence="2 3">
    <name type="scientific">Prauserella oleivorans</name>
    <dbReference type="NCBI Taxonomy" id="1478153"/>
    <lineage>
        <taxon>Bacteria</taxon>
        <taxon>Bacillati</taxon>
        <taxon>Actinomycetota</taxon>
        <taxon>Actinomycetes</taxon>
        <taxon>Pseudonocardiales</taxon>
        <taxon>Pseudonocardiaceae</taxon>
        <taxon>Prauserella</taxon>
    </lineage>
</organism>
<sequence length="52" mass="5254">MSQQWVPLLLLGLAGFLAGGVYSTWRNGSRGLAVALGVATALALGGAVAWLV</sequence>
<dbReference type="EMBL" id="JBHUOF010000013">
    <property type="protein sequence ID" value="MFD2800170.1"/>
    <property type="molecule type" value="Genomic_DNA"/>
</dbReference>
<name>A0ABW5WCS8_9PSEU</name>
<proteinExistence type="predicted"/>
<feature type="transmembrane region" description="Helical" evidence="1">
    <location>
        <begin position="32"/>
        <end position="51"/>
    </location>
</feature>
<dbReference type="RefSeq" id="WP_377385168.1">
    <property type="nucleotide sequence ID" value="NZ_JBHSAN010000004.1"/>
</dbReference>